<dbReference type="EMBL" id="AZHF01000012">
    <property type="protein sequence ID" value="OAA67759.1"/>
    <property type="molecule type" value="Genomic_DNA"/>
</dbReference>
<organism evidence="1 2">
    <name type="scientific">Akanthomyces lecanii RCEF 1005</name>
    <dbReference type="NCBI Taxonomy" id="1081108"/>
    <lineage>
        <taxon>Eukaryota</taxon>
        <taxon>Fungi</taxon>
        <taxon>Dikarya</taxon>
        <taxon>Ascomycota</taxon>
        <taxon>Pezizomycotina</taxon>
        <taxon>Sordariomycetes</taxon>
        <taxon>Hypocreomycetidae</taxon>
        <taxon>Hypocreales</taxon>
        <taxon>Cordycipitaceae</taxon>
        <taxon>Akanthomyces</taxon>
        <taxon>Cordyceps confragosa</taxon>
    </lineage>
</organism>
<keyword evidence="2" id="KW-1185">Reference proteome</keyword>
<sequence length="237" mass="26880">MMRSRPSILSACASLVVSPDYEHPIYQLYARVLKALKSIYRLGDGLDEAAKVAKRYQYERSLVSDIERLQKAGYEGGFRDAGENSTRVSYKGLLPPQSKILALRFAHPTGKSNGAIPVALASVNCCHFMQILPFSMALGRHPSAMIRSWLERHQKLPIDDSAAVDDSATDDDLAAWCKSPHDSLSRPFRIRKLTLYRILASKSLVRYDEITVILDFTMHLLFSRNYFAQRLSHDFWL</sequence>
<protein>
    <submittedName>
        <fullName evidence="1">Uncharacterized protein</fullName>
    </submittedName>
</protein>
<comment type="caution">
    <text evidence="1">The sequence shown here is derived from an EMBL/GenBank/DDBJ whole genome shotgun (WGS) entry which is preliminary data.</text>
</comment>
<name>A0A167ZPF2_CORDF</name>
<dbReference type="AlphaFoldDB" id="A0A167ZPF2"/>
<proteinExistence type="predicted"/>
<gene>
    <name evidence="1" type="ORF">LEL_10382</name>
</gene>
<dbReference type="Proteomes" id="UP000076881">
    <property type="component" value="Unassembled WGS sequence"/>
</dbReference>
<evidence type="ECO:0000313" key="1">
    <source>
        <dbReference type="EMBL" id="OAA67759.1"/>
    </source>
</evidence>
<accession>A0A167ZPF2</accession>
<evidence type="ECO:0000313" key="2">
    <source>
        <dbReference type="Proteomes" id="UP000076881"/>
    </source>
</evidence>
<reference evidence="1 2" key="1">
    <citation type="journal article" date="2016" name="Genome Biol. Evol.">
        <title>Divergent and convergent evolution of fungal pathogenicity.</title>
        <authorList>
            <person name="Shang Y."/>
            <person name="Xiao G."/>
            <person name="Zheng P."/>
            <person name="Cen K."/>
            <person name="Zhan S."/>
            <person name="Wang C."/>
        </authorList>
    </citation>
    <scope>NUCLEOTIDE SEQUENCE [LARGE SCALE GENOMIC DNA]</scope>
    <source>
        <strain evidence="1 2">RCEF 1005</strain>
    </source>
</reference>